<feature type="compositionally biased region" description="Basic and acidic residues" evidence="3">
    <location>
        <begin position="51"/>
        <end position="66"/>
    </location>
</feature>
<sequence length="199" mass="23458">MAGLQSAEALKKESEQIREREKKMFEEMDASISGRYADTTVRQKQIKRGREKTEDKEKKEREAKKQAELEEKYKLWSKGVSQAQEREKLLEDMAKVVAEPVARMADDEEMNRHLKEQIYEEDPMAAMLHKKKRDEALDRGDLVYPTYQGAYPPNRFGIRPGYRWDGVDRSNGFEARLAQAKNKRDAQNREFYQNIQCYE</sequence>
<dbReference type="GO" id="GO:0000398">
    <property type="term" value="P:mRNA splicing, via spliceosome"/>
    <property type="evidence" value="ECO:0007669"/>
    <property type="project" value="TreeGrafter"/>
</dbReference>
<evidence type="ECO:0000256" key="1">
    <source>
        <dbReference type="ARBA" id="ARBA00011069"/>
    </source>
</evidence>
<dbReference type="WBParaSite" id="NBR_0001170701-mRNA-1">
    <property type="protein sequence ID" value="NBR_0001170701-mRNA-1"/>
    <property type="gene ID" value="NBR_0001170701"/>
</dbReference>
<keyword evidence="5" id="KW-1185">Reference proteome</keyword>
<reference evidence="4 5" key="2">
    <citation type="submission" date="2018-11" db="EMBL/GenBank/DDBJ databases">
        <authorList>
            <consortium name="Pathogen Informatics"/>
        </authorList>
    </citation>
    <scope>NUCLEOTIDE SEQUENCE [LARGE SCALE GENOMIC DNA]</scope>
</reference>
<dbReference type="GO" id="GO:0003723">
    <property type="term" value="F:RNA binding"/>
    <property type="evidence" value="ECO:0007669"/>
    <property type="project" value="TreeGrafter"/>
</dbReference>
<dbReference type="AlphaFoldDB" id="A0A0N4Y6J5"/>
<dbReference type="InterPro" id="IPR018609">
    <property type="entry name" value="Bud13"/>
</dbReference>
<dbReference type="PANTHER" id="PTHR31809:SF0">
    <property type="entry name" value="BUD13 HOMOLOG"/>
    <property type="match status" value="1"/>
</dbReference>
<dbReference type="GO" id="GO:0005684">
    <property type="term" value="C:U2-type spliceosomal complex"/>
    <property type="evidence" value="ECO:0007669"/>
    <property type="project" value="TreeGrafter"/>
</dbReference>
<dbReference type="GO" id="GO:0070274">
    <property type="term" value="C:RES complex"/>
    <property type="evidence" value="ECO:0007669"/>
    <property type="project" value="TreeGrafter"/>
</dbReference>
<evidence type="ECO:0000313" key="6">
    <source>
        <dbReference type="WBParaSite" id="NBR_0001170701-mRNA-1"/>
    </source>
</evidence>
<evidence type="ECO:0000256" key="3">
    <source>
        <dbReference type="SAM" id="MobiDB-lite"/>
    </source>
</evidence>
<evidence type="ECO:0000256" key="2">
    <source>
        <dbReference type="ARBA" id="ARBA00014454"/>
    </source>
</evidence>
<feature type="compositionally biased region" description="Basic and acidic residues" evidence="3">
    <location>
        <begin position="9"/>
        <end position="26"/>
    </location>
</feature>
<dbReference type="STRING" id="27835.A0A0N4Y6J5"/>
<accession>A0A0N4Y6J5</accession>
<evidence type="ECO:0000313" key="5">
    <source>
        <dbReference type="Proteomes" id="UP000271162"/>
    </source>
</evidence>
<dbReference type="PANTHER" id="PTHR31809">
    <property type="entry name" value="BUD13 HOMOLOG"/>
    <property type="match status" value="1"/>
</dbReference>
<feature type="region of interest" description="Disordered" evidence="3">
    <location>
        <begin position="1"/>
        <end position="66"/>
    </location>
</feature>
<evidence type="ECO:0000313" key="4">
    <source>
        <dbReference type="EMBL" id="VDL75297.1"/>
    </source>
</evidence>
<dbReference type="Pfam" id="PF09736">
    <property type="entry name" value="Bud13"/>
    <property type="match status" value="1"/>
</dbReference>
<proteinExistence type="inferred from homology"/>
<dbReference type="EMBL" id="UYSL01020583">
    <property type="protein sequence ID" value="VDL75297.1"/>
    <property type="molecule type" value="Genomic_DNA"/>
</dbReference>
<name>A0A0N4Y6J5_NIPBR</name>
<dbReference type="InterPro" id="IPR051112">
    <property type="entry name" value="CWC26_splicing_factor"/>
</dbReference>
<dbReference type="OMA" id="PLNRYDI"/>
<organism evidence="6">
    <name type="scientific">Nippostrongylus brasiliensis</name>
    <name type="common">Rat hookworm</name>
    <dbReference type="NCBI Taxonomy" id="27835"/>
    <lineage>
        <taxon>Eukaryota</taxon>
        <taxon>Metazoa</taxon>
        <taxon>Ecdysozoa</taxon>
        <taxon>Nematoda</taxon>
        <taxon>Chromadorea</taxon>
        <taxon>Rhabditida</taxon>
        <taxon>Rhabditina</taxon>
        <taxon>Rhabditomorpha</taxon>
        <taxon>Strongyloidea</taxon>
        <taxon>Heligmosomidae</taxon>
        <taxon>Nippostrongylus</taxon>
    </lineage>
</organism>
<comment type="similarity">
    <text evidence="1">Belongs to the CWC26 family.</text>
</comment>
<gene>
    <name evidence="4" type="ORF">NBR_LOCUS11708</name>
</gene>
<dbReference type="Proteomes" id="UP000271162">
    <property type="component" value="Unassembled WGS sequence"/>
</dbReference>
<reference evidence="6" key="1">
    <citation type="submission" date="2017-02" db="UniProtKB">
        <authorList>
            <consortium name="WormBaseParasite"/>
        </authorList>
    </citation>
    <scope>IDENTIFICATION</scope>
</reference>
<protein>
    <recommendedName>
        <fullName evidence="2">BUD13 homolog</fullName>
    </recommendedName>
</protein>